<keyword evidence="4" id="KW-1185">Reference proteome</keyword>
<dbReference type="PANTHER" id="PTHR46958">
    <property type="entry name" value="B-CELL RECEPTOR CD22"/>
    <property type="match status" value="1"/>
</dbReference>
<dbReference type="Ensembl" id="ENSFCTT00005084358.1">
    <property type="protein sequence ID" value="ENSFCTP00005057750.1"/>
    <property type="gene ID" value="ENSFCTG00005030198.1"/>
</dbReference>
<dbReference type="InterPro" id="IPR013783">
    <property type="entry name" value="Ig-like_fold"/>
</dbReference>
<dbReference type="Proteomes" id="UP000823872">
    <property type="component" value="Chromosome A2"/>
</dbReference>
<dbReference type="GeneTree" id="ENSGT00940000159142"/>
<dbReference type="PROSITE" id="PS50835">
    <property type="entry name" value="IG_LIKE"/>
    <property type="match status" value="1"/>
</dbReference>
<protein>
    <recommendedName>
        <fullName evidence="2">Ig-like domain-containing protein</fullName>
    </recommendedName>
</protein>
<dbReference type="PANTHER" id="PTHR46958:SF1">
    <property type="entry name" value="B-CELL RECEPTOR CD22"/>
    <property type="match status" value="1"/>
</dbReference>
<evidence type="ECO:0000256" key="1">
    <source>
        <dbReference type="SAM" id="Phobius"/>
    </source>
</evidence>
<keyword evidence="1" id="KW-0812">Transmembrane</keyword>
<organism evidence="3 4">
    <name type="scientific">Felis catus</name>
    <name type="common">Cat</name>
    <name type="synonym">Felis silvestris catus</name>
    <dbReference type="NCBI Taxonomy" id="9685"/>
    <lineage>
        <taxon>Eukaryota</taxon>
        <taxon>Metazoa</taxon>
        <taxon>Chordata</taxon>
        <taxon>Craniata</taxon>
        <taxon>Vertebrata</taxon>
        <taxon>Euteleostomi</taxon>
        <taxon>Mammalia</taxon>
        <taxon>Eutheria</taxon>
        <taxon>Laurasiatheria</taxon>
        <taxon>Carnivora</taxon>
        <taxon>Feliformia</taxon>
        <taxon>Felidae</taxon>
        <taxon>Felinae</taxon>
        <taxon>Felis</taxon>
    </lineage>
</organism>
<feature type="transmembrane region" description="Helical" evidence="1">
    <location>
        <begin position="257"/>
        <end position="278"/>
    </location>
</feature>
<sequence>MRRGRLACRARPRPAPPRDVALRARARPLPVLIVPRAAVGGGDGTDGGDMAVRQLVVLALALLSAEGGSGAGSGIWTSVDDAGSKTRLTCALNHSTTEIIGHRWVKAGKVLKEDALPDLKTEYEVDLDDRSGEYWCVFLPEQAGKTSIEVKGLPNIKAVKKSEHATERESVVLGCKSDSFPPVSDWVWYKMESSGDQVISNSSQNKFFVVSSETKTELHILSLDLETDPGRYACNGTNSEGTSQAVVTLRVRNRFAALWPFLGIVAEVLVLVTVIFIYEKRRKPDEVLDGEPTGPLLAVRGGGGRWGQATVRECGTEEGAVGSNGSPAGGLLACCLVCPAVFPHSAAGG</sequence>
<evidence type="ECO:0000313" key="3">
    <source>
        <dbReference type="Ensembl" id="ENSFCTP00005057750.1"/>
    </source>
</evidence>
<dbReference type="SUPFAM" id="SSF48726">
    <property type="entry name" value="Immunoglobulin"/>
    <property type="match status" value="1"/>
</dbReference>
<dbReference type="InterPro" id="IPR007110">
    <property type="entry name" value="Ig-like_dom"/>
</dbReference>
<proteinExistence type="predicted"/>
<name>A0ABI8AEV8_FELCA</name>
<feature type="domain" description="Ig-like" evidence="2">
    <location>
        <begin position="154"/>
        <end position="248"/>
    </location>
</feature>
<dbReference type="SMART" id="SM00409">
    <property type="entry name" value="IG"/>
    <property type="match status" value="1"/>
</dbReference>
<evidence type="ECO:0000313" key="4">
    <source>
        <dbReference type="Proteomes" id="UP000823872"/>
    </source>
</evidence>
<reference evidence="3 4" key="1">
    <citation type="submission" date="2021-02" db="EMBL/GenBank/DDBJ databases">
        <title>Safari Cat Assemblies.</title>
        <authorList>
            <person name="Bredemeyer K.R."/>
            <person name="Murphy W.J."/>
        </authorList>
    </citation>
    <scope>NUCLEOTIDE SEQUENCE [LARGE SCALE GENOMIC DNA]</scope>
</reference>
<keyword evidence="1" id="KW-0472">Membrane</keyword>
<reference evidence="3" key="3">
    <citation type="submission" date="2025-09" db="UniProtKB">
        <authorList>
            <consortium name="Ensembl"/>
        </authorList>
    </citation>
    <scope>IDENTIFICATION</scope>
    <source>
        <strain evidence="3">breed Abyssinian</strain>
    </source>
</reference>
<reference evidence="3" key="2">
    <citation type="submission" date="2025-08" db="UniProtKB">
        <authorList>
            <consortium name="Ensembl"/>
        </authorList>
    </citation>
    <scope>IDENTIFICATION</scope>
    <source>
        <strain evidence="3">breed Abyssinian</strain>
    </source>
</reference>
<dbReference type="InterPro" id="IPR036179">
    <property type="entry name" value="Ig-like_dom_sf"/>
</dbReference>
<dbReference type="Pfam" id="PF13895">
    <property type="entry name" value="Ig_2"/>
    <property type="match status" value="1"/>
</dbReference>
<dbReference type="InterPro" id="IPR003599">
    <property type="entry name" value="Ig_sub"/>
</dbReference>
<keyword evidence="1" id="KW-1133">Transmembrane helix</keyword>
<dbReference type="PRINTS" id="PR01856">
    <property type="entry name" value="BASIGIN"/>
</dbReference>
<evidence type="ECO:0000259" key="2">
    <source>
        <dbReference type="PROSITE" id="PS50835"/>
    </source>
</evidence>
<accession>A0ABI8AEV8</accession>
<dbReference type="Gene3D" id="2.60.40.10">
    <property type="entry name" value="Immunoglobulins"/>
    <property type="match status" value="2"/>
</dbReference>